<dbReference type="PANTHER" id="PTHR23280">
    <property type="entry name" value="4.1 G PROTEIN"/>
    <property type="match status" value="1"/>
</dbReference>
<keyword evidence="5" id="KW-1185">Reference proteome</keyword>
<name>A7SW61_NEMVE</name>
<dbReference type="Gene3D" id="1.20.80.10">
    <property type="match status" value="1"/>
</dbReference>
<dbReference type="InterPro" id="IPR019747">
    <property type="entry name" value="FERM_CS"/>
</dbReference>
<dbReference type="FunFam" id="1.20.80.10:FF:000003">
    <property type="entry name" value="Tyrosine-protein phosphatase non-receptor type 4"/>
    <property type="match status" value="1"/>
</dbReference>
<dbReference type="Gene3D" id="2.30.29.30">
    <property type="entry name" value="Pleckstrin-homology domain (PH domain)/Phosphotyrosine-binding domain (PTB)"/>
    <property type="match status" value="1"/>
</dbReference>
<dbReference type="SUPFAM" id="SSF50729">
    <property type="entry name" value="PH domain-like"/>
    <property type="match status" value="1"/>
</dbReference>
<evidence type="ECO:0000313" key="5">
    <source>
        <dbReference type="Proteomes" id="UP000001593"/>
    </source>
</evidence>
<dbReference type="InterPro" id="IPR030696">
    <property type="entry name" value="Band4.1-like4A_FERM_F1"/>
</dbReference>
<dbReference type="SMART" id="SM00295">
    <property type="entry name" value="B41"/>
    <property type="match status" value="1"/>
</dbReference>
<dbReference type="SUPFAM" id="SSF47031">
    <property type="entry name" value="Second domain of FERM"/>
    <property type="match status" value="1"/>
</dbReference>
<dbReference type="PROSITE" id="PS00660">
    <property type="entry name" value="FERM_1"/>
    <property type="match status" value="1"/>
</dbReference>
<dbReference type="PROSITE" id="PS00661">
    <property type="entry name" value="FERM_2"/>
    <property type="match status" value="1"/>
</dbReference>
<dbReference type="CDD" id="cd17107">
    <property type="entry name" value="FERM_F1_EPB41L4A"/>
    <property type="match status" value="1"/>
</dbReference>
<dbReference type="InterPro" id="IPR018980">
    <property type="entry name" value="FERM_PH-like_C"/>
</dbReference>
<dbReference type="eggNOG" id="KOG3530">
    <property type="taxonomic scope" value="Eukaryota"/>
</dbReference>
<dbReference type="PANTHER" id="PTHR23280:SF4">
    <property type="entry name" value="BAND 4.1-LIKE PROTEIN 4A"/>
    <property type="match status" value="1"/>
</dbReference>
<dbReference type="InterPro" id="IPR000299">
    <property type="entry name" value="FERM_domain"/>
</dbReference>
<dbReference type="PROSITE" id="PS50057">
    <property type="entry name" value="FERM_3"/>
    <property type="match status" value="1"/>
</dbReference>
<dbReference type="InterPro" id="IPR019748">
    <property type="entry name" value="FERM_central"/>
</dbReference>
<dbReference type="STRING" id="45351.A7SW61"/>
<proteinExistence type="predicted"/>
<dbReference type="FunFam" id="3.10.20.90:FF:000039">
    <property type="entry name" value="Tyrosine-protein phosphatase non-receptor type"/>
    <property type="match status" value="1"/>
</dbReference>
<dbReference type="Proteomes" id="UP000001593">
    <property type="component" value="Unassembled WGS sequence"/>
</dbReference>
<feature type="domain" description="FERM" evidence="3">
    <location>
        <begin position="11"/>
        <end position="288"/>
    </location>
</feature>
<sequence>MACFGRTPTEFFCHIVLLDESEFPIEITKSTKGFEVLEKVFDHLNLLERDYFGLRFIEKNTQSRWLDPMKSVTKQLKAGPPYLMYFCVKFYAADPNKLHEELTRYLFFLQVKRDIFQGSAPCEIHADTLISSFILLAELGDFDYQSYTPGYVSEFRFVPKQTEDLEEKISDCHKRLIGVVPSVAEYMYLDKAKWLEMYGVDLHLVKGEDGVEYFVALKPAGVVVYHNKTAVGTYLWQKITKIDFKGKKFSLNVQGKEDREYVYVFYLPNKSACKHLWKCCVEHHAFFR</sequence>
<dbReference type="InParanoid" id="A7SW61"/>
<dbReference type="CDD" id="cd13186">
    <property type="entry name" value="FERM_C_NBL4_NBL5"/>
    <property type="match status" value="1"/>
</dbReference>
<dbReference type="Gene3D" id="3.10.20.90">
    <property type="entry name" value="Phosphatidylinositol 3-kinase Catalytic Subunit, Chain A, domain 1"/>
    <property type="match status" value="1"/>
</dbReference>
<dbReference type="InterPro" id="IPR035963">
    <property type="entry name" value="FERM_2"/>
</dbReference>
<dbReference type="Pfam" id="PF09379">
    <property type="entry name" value="FERM_N"/>
    <property type="match status" value="1"/>
</dbReference>
<evidence type="ECO:0000259" key="3">
    <source>
        <dbReference type="PROSITE" id="PS50057"/>
    </source>
</evidence>
<gene>
    <name evidence="4" type="ORF">NEMVEDRAFT_v1g134878</name>
</gene>
<dbReference type="SMART" id="SM01196">
    <property type="entry name" value="FERM_C"/>
    <property type="match status" value="1"/>
</dbReference>
<dbReference type="CDD" id="cd14473">
    <property type="entry name" value="FERM_B-lobe"/>
    <property type="match status" value="1"/>
</dbReference>
<comment type="subcellular location">
    <subcellularLocation>
        <location evidence="1">Cytoplasm</location>
    </subcellularLocation>
</comment>
<dbReference type="HOGENOM" id="CLU_003623_1_1_1"/>
<dbReference type="OMA" id="NIGWINK"/>
<evidence type="ECO:0000256" key="1">
    <source>
        <dbReference type="ARBA" id="ARBA00004496"/>
    </source>
</evidence>
<keyword evidence="2" id="KW-0963">Cytoplasm</keyword>
<dbReference type="InterPro" id="IPR029071">
    <property type="entry name" value="Ubiquitin-like_domsf"/>
</dbReference>
<protein>
    <recommendedName>
        <fullName evidence="3">FERM domain-containing protein</fullName>
    </recommendedName>
</protein>
<dbReference type="PhylomeDB" id="A7SW61"/>
<dbReference type="InterPro" id="IPR014352">
    <property type="entry name" value="FERM/acyl-CoA-bd_prot_sf"/>
</dbReference>
<dbReference type="AlphaFoldDB" id="A7SW61"/>
<accession>A7SW61</accession>
<reference evidence="4 5" key="1">
    <citation type="journal article" date="2007" name="Science">
        <title>Sea anemone genome reveals ancestral eumetazoan gene repertoire and genomic organization.</title>
        <authorList>
            <person name="Putnam N.H."/>
            <person name="Srivastava M."/>
            <person name="Hellsten U."/>
            <person name="Dirks B."/>
            <person name="Chapman J."/>
            <person name="Salamov A."/>
            <person name="Terry A."/>
            <person name="Shapiro H."/>
            <person name="Lindquist E."/>
            <person name="Kapitonov V.V."/>
            <person name="Jurka J."/>
            <person name="Genikhovich G."/>
            <person name="Grigoriev I.V."/>
            <person name="Lucas S.M."/>
            <person name="Steele R.E."/>
            <person name="Finnerty J.R."/>
            <person name="Technau U."/>
            <person name="Martindale M.Q."/>
            <person name="Rokhsar D.S."/>
        </authorList>
    </citation>
    <scope>NUCLEOTIDE SEQUENCE [LARGE SCALE GENOMIC DNA]</scope>
    <source>
        <strain evidence="5">CH2 X CH6</strain>
    </source>
</reference>
<evidence type="ECO:0000256" key="2">
    <source>
        <dbReference type="ARBA" id="ARBA00022490"/>
    </source>
</evidence>
<dbReference type="Pfam" id="PF00373">
    <property type="entry name" value="FERM_M"/>
    <property type="match status" value="1"/>
</dbReference>
<dbReference type="InterPro" id="IPR018979">
    <property type="entry name" value="FERM_N"/>
</dbReference>
<dbReference type="FunFam" id="2.30.29.30:FF:000002">
    <property type="entry name" value="Band 4.1-like protein 5 isoform 1"/>
    <property type="match status" value="1"/>
</dbReference>
<dbReference type="Pfam" id="PF09380">
    <property type="entry name" value="FERM_C"/>
    <property type="match status" value="1"/>
</dbReference>
<dbReference type="InterPro" id="IPR019749">
    <property type="entry name" value="Band_41_domain"/>
</dbReference>
<evidence type="ECO:0000313" key="4">
    <source>
        <dbReference type="EMBL" id="EDO32045.1"/>
    </source>
</evidence>
<dbReference type="GO" id="GO:0005737">
    <property type="term" value="C:cytoplasm"/>
    <property type="evidence" value="ECO:0007669"/>
    <property type="project" value="UniProtKB-SubCell"/>
</dbReference>
<dbReference type="InterPro" id="IPR011993">
    <property type="entry name" value="PH-like_dom_sf"/>
</dbReference>
<dbReference type="EMBL" id="DS469853">
    <property type="protein sequence ID" value="EDO32045.1"/>
    <property type="molecule type" value="Genomic_DNA"/>
</dbReference>
<dbReference type="GO" id="GO:0016020">
    <property type="term" value="C:membrane"/>
    <property type="evidence" value="ECO:0007669"/>
    <property type="project" value="UniProtKB-ARBA"/>
</dbReference>
<organism evidence="4 5">
    <name type="scientific">Nematostella vectensis</name>
    <name type="common">Starlet sea anemone</name>
    <dbReference type="NCBI Taxonomy" id="45351"/>
    <lineage>
        <taxon>Eukaryota</taxon>
        <taxon>Metazoa</taxon>
        <taxon>Cnidaria</taxon>
        <taxon>Anthozoa</taxon>
        <taxon>Hexacorallia</taxon>
        <taxon>Actiniaria</taxon>
        <taxon>Edwardsiidae</taxon>
        <taxon>Nematostella</taxon>
    </lineage>
</organism>
<dbReference type="SUPFAM" id="SSF54236">
    <property type="entry name" value="Ubiquitin-like"/>
    <property type="match status" value="1"/>
</dbReference>
<dbReference type="PRINTS" id="PR00935">
    <property type="entry name" value="BAND41"/>
</dbReference>